<comment type="subcellular location">
    <subcellularLocation>
        <location evidence="1">Membrane</location>
        <topology evidence="1">Multi-pass membrane protein</topology>
    </subcellularLocation>
</comment>
<evidence type="ECO:0000256" key="5">
    <source>
        <dbReference type="ARBA" id="ARBA00023136"/>
    </source>
</evidence>
<evidence type="ECO:0000256" key="4">
    <source>
        <dbReference type="ARBA" id="ARBA00022989"/>
    </source>
</evidence>
<feature type="transmembrane region" description="Helical" evidence="6">
    <location>
        <begin position="319"/>
        <end position="340"/>
    </location>
</feature>
<feature type="transmembrane region" description="Helical" evidence="6">
    <location>
        <begin position="156"/>
        <end position="177"/>
    </location>
</feature>
<feature type="transmembrane region" description="Helical" evidence="6">
    <location>
        <begin position="346"/>
        <end position="365"/>
    </location>
</feature>
<feature type="transmembrane region" description="Helical" evidence="6">
    <location>
        <begin position="96"/>
        <end position="120"/>
    </location>
</feature>
<dbReference type="InterPro" id="IPR002293">
    <property type="entry name" value="AA/rel_permease1"/>
</dbReference>
<dbReference type="GO" id="GO:0016020">
    <property type="term" value="C:membrane"/>
    <property type="evidence" value="ECO:0007669"/>
    <property type="project" value="UniProtKB-SubCell"/>
</dbReference>
<evidence type="ECO:0000256" key="3">
    <source>
        <dbReference type="ARBA" id="ARBA00022692"/>
    </source>
</evidence>
<evidence type="ECO:0000313" key="8">
    <source>
        <dbReference type="Proteomes" id="UP000199615"/>
    </source>
</evidence>
<dbReference type="GO" id="GO:0015171">
    <property type="term" value="F:amino acid transmembrane transporter activity"/>
    <property type="evidence" value="ECO:0007669"/>
    <property type="project" value="TreeGrafter"/>
</dbReference>
<keyword evidence="3 6" id="KW-0812">Transmembrane</keyword>
<gene>
    <name evidence="7" type="ORF">SAMN05444123_11561</name>
</gene>
<evidence type="ECO:0000313" key="7">
    <source>
        <dbReference type="EMBL" id="SEP33657.1"/>
    </source>
</evidence>
<dbReference type="Gene3D" id="1.20.1740.10">
    <property type="entry name" value="Amino acid/polyamine transporter I"/>
    <property type="match status" value="1"/>
</dbReference>
<reference evidence="8" key="1">
    <citation type="submission" date="2016-10" db="EMBL/GenBank/DDBJ databases">
        <authorList>
            <person name="Varghese N."/>
            <person name="Submissions S."/>
        </authorList>
    </citation>
    <scope>NUCLEOTIDE SEQUENCE [LARGE SCALE GENOMIC DNA]</scope>
    <source>
        <strain evidence="8">DSM 123</strain>
    </source>
</reference>
<dbReference type="Pfam" id="PF13520">
    <property type="entry name" value="AA_permease_2"/>
    <property type="match status" value="1"/>
</dbReference>
<feature type="transmembrane region" description="Helical" evidence="6">
    <location>
        <begin position="228"/>
        <end position="253"/>
    </location>
</feature>
<keyword evidence="4 6" id="KW-1133">Transmembrane helix</keyword>
<keyword evidence="5 6" id="KW-0472">Membrane</keyword>
<keyword evidence="2" id="KW-0813">Transport</keyword>
<dbReference type="PIRSF" id="PIRSF006060">
    <property type="entry name" value="AA_transporter"/>
    <property type="match status" value="1"/>
</dbReference>
<dbReference type="EMBL" id="FODT01000015">
    <property type="protein sequence ID" value="SEP33657.1"/>
    <property type="molecule type" value="Genomic_DNA"/>
</dbReference>
<feature type="transmembrane region" description="Helical" evidence="6">
    <location>
        <begin position="54"/>
        <end position="75"/>
    </location>
</feature>
<dbReference type="PANTHER" id="PTHR43243:SF4">
    <property type="entry name" value="CATIONIC AMINO ACID TRANSPORTER 4"/>
    <property type="match status" value="1"/>
</dbReference>
<dbReference type="Proteomes" id="UP000199615">
    <property type="component" value="Unassembled WGS sequence"/>
</dbReference>
<feature type="transmembrane region" description="Helical" evidence="6">
    <location>
        <begin position="377"/>
        <end position="399"/>
    </location>
</feature>
<sequence>MNSSAIGPAGTHLSLRRSLTLLTLLFYGLAVIVGAGIYVAIASVIDRAGDATPLSFLLAGIVAGLTGLCYAELASRFPEASGAAAYVMHGFGSNRLAQLTALALTVAIAIAAASIASGAVSYLSKLIGLSPTALTTLLVVGFTMLAMLGVRESASLSAAIGVLEILGIAVATWVGFLTAPDLNVEGMLPSSVTGWQGVVGGSFIAFFAFIGFESLVNMAEEAKEPRRTIPYAIVGAIVVSTLLYIAVSAALVLADRGGESPLIGLFQGSHASLFAAVGSLAIANGVLVEIMMLARLFYGMARRRQLPAFLEQVNPRTRTPIVATALAGAIVLAASVLIPFKQLVGFANTLTLGIFVLVDLALWRIQNTRPTGERAFAVARWVPPVAAASAVALIFANLFA</sequence>
<keyword evidence="8" id="KW-1185">Reference proteome</keyword>
<dbReference type="PANTHER" id="PTHR43243">
    <property type="entry name" value="INNER MEMBRANE TRANSPORTER YGJI-RELATED"/>
    <property type="match status" value="1"/>
</dbReference>
<feature type="transmembrane region" description="Helical" evidence="6">
    <location>
        <begin position="273"/>
        <end position="298"/>
    </location>
</feature>
<organism evidence="7 8">
    <name type="scientific">Rhodopseudomonas pseudopalustris</name>
    <dbReference type="NCBI Taxonomy" id="1513892"/>
    <lineage>
        <taxon>Bacteria</taxon>
        <taxon>Pseudomonadati</taxon>
        <taxon>Pseudomonadota</taxon>
        <taxon>Alphaproteobacteria</taxon>
        <taxon>Hyphomicrobiales</taxon>
        <taxon>Nitrobacteraceae</taxon>
        <taxon>Rhodopseudomonas</taxon>
    </lineage>
</organism>
<evidence type="ECO:0000256" key="1">
    <source>
        <dbReference type="ARBA" id="ARBA00004141"/>
    </source>
</evidence>
<dbReference type="AlphaFoldDB" id="A0A1H8X1V3"/>
<proteinExistence type="predicted"/>
<feature type="transmembrane region" description="Helical" evidence="6">
    <location>
        <begin position="197"/>
        <end position="216"/>
    </location>
</feature>
<evidence type="ECO:0000256" key="6">
    <source>
        <dbReference type="SAM" id="Phobius"/>
    </source>
</evidence>
<name>A0A1H8X1V3_9BRAD</name>
<feature type="transmembrane region" description="Helical" evidence="6">
    <location>
        <begin position="126"/>
        <end position="149"/>
    </location>
</feature>
<evidence type="ECO:0000256" key="2">
    <source>
        <dbReference type="ARBA" id="ARBA00022448"/>
    </source>
</evidence>
<dbReference type="RefSeq" id="WP_175557756.1">
    <property type="nucleotide sequence ID" value="NZ_FODT01000015.1"/>
</dbReference>
<accession>A0A1H8X1V3</accession>
<feature type="transmembrane region" description="Helical" evidence="6">
    <location>
        <begin position="21"/>
        <end position="42"/>
    </location>
</feature>
<protein>
    <submittedName>
        <fullName evidence="7">Amino acid/polyamine/organocation transporter, APC superfamily</fullName>
    </submittedName>
</protein>